<feature type="domain" description="DUF7923" evidence="2">
    <location>
        <begin position="151"/>
        <end position="213"/>
    </location>
</feature>
<reference evidence="3 4" key="1">
    <citation type="submission" date="2017-04" db="EMBL/GenBank/DDBJ databases">
        <title>Draft genome sequence of Marssonina coronaria NL1: causal agent of apple blotch.</title>
        <authorList>
            <person name="Cheng Q."/>
        </authorList>
    </citation>
    <scope>NUCLEOTIDE SEQUENCE [LARGE SCALE GENOMIC DNA]</scope>
    <source>
        <strain evidence="3 4">NL1</strain>
    </source>
</reference>
<organism evidence="3 4">
    <name type="scientific">Diplocarpon coronariae</name>
    <dbReference type="NCBI Taxonomy" id="2795749"/>
    <lineage>
        <taxon>Eukaryota</taxon>
        <taxon>Fungi</taxon>
        <taxon>Dikarya</taxon>
        <taxon>Ascomycota</taxon>
        <taxon>Pezizomycotina</taxon>
        <taxon>Leotiomycetes</taxon>
        <taxon>Helotiales</taxon>
        <taxon>Drepanopezizaceae</taxon>
        <taxon>Diplocarpon</taxon>
    </lineage>
</organism>
<feature type="domain" description="DUF7923" evidence="2">
    <location>
        <begin position="91"/>
        <end position="150"/>
    </location>
</feature>
<evidence type="ECO:0000259" key="2">
    <source>
        <dbReference type="Pfam" id="PF25540"/>
    </source>
</evidence>
<gene>
    <name evidence="3" type="ORF">B2J93_9394</name>
</gene>
<dbReference type="Proteomes" id="UP000242519">
    <property type="component" value="Unassembled WGS sequence"/>
</dbReference>
<proteinExistence type="predicted"/>
<feature type="region of interest" description="Disordered" evidence="1">
    <location>
        <begin position="247"/>
        <end position="275"/>
    </location>
</feature>
<dbReference type="STRING" id="503106.A0A218ZAX4"/>
<protein>
    <recommendedName>
        <fullName evidence="2">DUF7923 domain-containing protein</fullName>
    </recommendedName>
</protein>
<sequence>MALTGFDSGPSGFDEVIHYRHRFEEFQAMDNGRNALTNDLLGRLEALVSELQYVKSVTVANLEADLVDQKAGRRRWQSEVESLQRRLADMDDGRFVSVLIDADADIYYFSHDYVSRGLEGGQDAADKLMETIKEYLNTLTHQIQNLRNIQVLRLNMINPQCEHVLLACGHDGGYASFLSPYASRMSKKLTLISAGPGSLHPKMAALGFPSTELLKPLFTPSESPRVAEWAAKEKQPLAVQQDVPKVLPPPEQQLTSPKQPSTPPVKQGADTTQAKSWATKIQQSATPIQKEIVLDSSSKATSTKAYPYNPLKTDPKNHGMKFVANAGRLIPAFDDKGRRMRDKKLIIDRREDYELINEVKSRLICQWHYLRSDCTNHKCTRNHNSYPRPLSSREYDALWFLARLGKCNDMQKFGQCDDEYCIYGHDFDV</sequence>
<dbReference type="InterPro" id="IPR057683">
    <property type="entry name" value="DUF7923"/>
</dbReference>
<accession>A0A218ZAX4</accession>
<dbReference type="OrthoDB" id="2270193at2759"/>
<keyword evidence="4" id="KW-1185">Reference proteome</keyword>
<dbReference type="EMBL" id="MZNU01000116">
    <property type="protein sequence ID" value="OWP04326.1"/>
    <property type="molecule type" value="Genomic_DNA"/>
</dbReference>
<dbReference type="InParanoid" id="A0A218ZAX4"/>
<evidence type="ECO:0000313" key="4">
    <source>
        <dbReference type="Proteomes" id="UP000242519"/>
    </source>
</evidence>
<dbReference type="PANTHER" id="PTHR37543:SF1">
    <property type="entry name" value="CCCH ZINC FINGER DNA BINDING PROTEIN (AFU_ORTHOLOGUE AFUA_5G12760)"/>
    <property type="match status" value="1"/>
</dbReference>
<dbReference type="AlphaFoldDB" id="A0A218ZAX4"/>
<evidence type="ECO:0000256" key="1">
    <source>
        <dbReference type="SAM" id="MobiDB-lite"/>
    </source>
</evidence>
<name>A0A218ZAX4_9HELO</name>
<dbReference type="Pfam" id="PF25540">
    <property type="entry name" value="DUF7923"/>
    <property type="match status" value="2"/>
</dbReference>
<evidence type="ECO:0000313" key="3">
    <source>
        <dbReference type="EMBL" id="OWP04326.1"/>
    </source>
</evidence>
<dbReference type="PANTHER" id="PTHR37543">
    <property type="entry name" value="CCCH ZINC FINGER DNA BINDING PROTEIN (AFU_ORTHOLOGUE AFUA_5G12760)"/>
    <property type="match status" value="1"/>
</dbReference>
<comment type="caution">
    <text evidence="3">The sequence shown here is derived from an EMBL/GenBank/DDBJ whole genome shotgun (WGS) entry which is preliminary data.</text>
</comment>